<proteinExistence type="inferred from homology"/>
<feature type="binding site" evidence="6">
    <location>
        <position position="398"/>
    </location>
    <ligand>
        <name>D-dopa</name>
        <dbReference type="ChEBI" id="CHEBI:149689"/>
    </ligand>
</feature>
<dbReference type="GO" id="GO:0003884">
    <property type="term" value="F:D-amino-acid oxidase activity"/>
    <property type="evidence" value="ECO:0007669"/>
    <property type="project" value="InterPro"/>
</dbReference>
<dbReference type="VEuPathDB" id="FungiDB:UREG_02605"/>
<feature type="binding site" evidence="6">
    <location>
        <position position="251"/>
    </location>
    <ligand>
        <name>FAD</name>
        <dbReference type="ChEBI" id="CHEBI:57692"/>
    </ligand>
</feature>
<comment type="similarity">
    <text evidence="2">Belongs to the DAMOX/DASOX family.</text>
</comment>
<dbReference type="SUPFAM" id="SSF51971">
    <property type="entry name" value="Nucleotide-binding domain"/>
    <property type="match status" value="1"/>
</dbReference>
<keyword evidence="5" id="KW-0560">Oxidoreductase</keyword>
<dbReference type="InterPro" id="IPR006076">
    <property type="entry name" value="FAD-dep_OxRdtase"/>
</dbReference>
<evidence type="ECO:0000256" key="6">
    <source>
        <dbReference type="PIRSR" id="PIRSR000189-1"/>
    </source>
</evidence>
<dbReference type="PANTHER" id="PTHR11530:SF25">
    <property type="entry name" value="FAD DEPENDENT OXIDOREDUCTASE DOMAIN-CONTAINING PROTEIN"/>
    <property type="match status" value="1"/>
</dbReference>
<comment type="cofactor">
    <cofactor evidence="1 6">
        <name>FAD</name>
        <dbReference type="ChEBI" id="CHEBI:57692"/>
    </cofactor>
</comment>
<dbReference type="Pfam" id="PF01266">
    <property type="entry name" value="DAO"/>
    <property type="match status" value="1"/>
</dbReference>
<dbReference type="OrthoDB" id="2015447at2759"/>
<evidence type="ECO:0000256" key="5">
    <source>
        <dbReference type="ARBA" id="ARBA00023002"/>
    </source>
</evidence>
<evidence type="ECO:0000313" key="8">
    <source>
        <dbReference type="EMBL" id="EEP77756.1"/>
    </source>
</evidence>
<dbReference type="InParanoid" id="C4JGU3"/>
<dbReference type="SUPFAM" id="SSF54373">
    <property type="entry name" value="FAD-linked reductases, C-terminal domain"/>
    <property type="match status" value="1"/>
</dbReference>
<keyword evidence="3" id="KW-0285">Flavoprotein</keyword>
<dbReference type="AlphaFoldDB" id="C4JGU3"/>
<reference evidence="9" key="1">
    <citation type="journal article" date="2009" name="Genome Res.">
        <title>Comparative genomic analyses of the human fungal pathogens Coccidioides and their relatives.</title>
        <authorList>
            <person name="Sharpton T.J."/>
            <person name="Stajich J.E."/>
            <person name="Rounsley S.D."/>
            <person name="Gardner M.J."/>
            <person name="Wortman J.R."/>
            <person name="Jordar V.S."/>
            <person name="Maiti R."/>
            <person name="Kodira C.D."/>
            <person name="Neafsey D.E."/>
            <person name="Zeng Q."/>
            <person name="Hung C.-Y."/>
            <person name="McMahan C."/>
            <person name="Muszewska A."/>
            <person name="Grynberg M."/>
            <person name="Mandel M.A."/>
            <person name="Kellner E.M."/>
            <person name="Barker B.M."/>
            <person name="Galgiani J.N."/>
            <person name="Orbach M.J."/>
            <person name="Kirkland T.N."/>
            <person name="Cole G.T."/>
            <person name="Henn M.R."/>
            <person name="Birren B.W."/>
            <person name="Taylor J.W."/>
        </authorList>
    </citation>
    <scope>NUCLEOTIDE SEQUENCE [LARGE SCALE GENOMIC DNA]</scope>
    <source>
        <strain evidence="9">UAMH 1704</strain>
    </source>
</reference>
<evidence type="ECO:0000256" key="3">
    <source>
        <dbReference type="ARBA" id="ARBA00022630"/>
    </source>
</evidence>
<evidence type="ECO:0000256" key="2">
    <source>
        <dbReference type="ARBA" id="ARBA00006730"/>
    </source>
</evidence>
<dbReference type="Gene3D" id="3.30.9.10">
    <property type="entry name" value="D-Amino Acid Oxidase, subunit A, domain 2"/>
    <property type="match status" value="1"/>
</dbReference>
<dbReference type="PIRSF" id="PIRSF000189">
    <property type="entry name" value="D-aa_oxidase"/>
    <property type="match status" value="1"/>
</dbReference>
<dbReference type="GO" id="GO:0005737">
    <property type="term" value="C:cytoplasm"/>
    <property type="evidence" value="ECO:0007669"/>
    <property type="project" value="TreeGrafter"/>
</dbReference>
<dbReference type="RefSeq" id="XP_002543089.1">
    <property type="nucleotide sequence ID" value="XM_002543043.1"/>
</dbReference>
<accession>C4JGU3</accession>
<dbReference type="HOGENOM" id="CLU_034311_4_0_1"/>
<dbReference type="GO" id="GO:0071949">
    <property type="term" value="F:FAD binding"/>
    <property type="evidence" value="ECO:0007669"/>
    <property type="project" value="InterPro"/>
</dbReference>
<dbReference type="OMA" id="FHWGMEL"/>
<feature type="binding site" evidence="6">
    <location>
        <begin position="84"/>
        <end position="85"/>
    </location>
    <ligand>
        <name>FAD</name>
        <dbReference type="ChEBI" id="CHEBI:57692"/>
    </ligand>
</feature>
<dbReference type="GO" id="GO:0019478">
    <property type="term" value="P:D-amino acid catabolic process"/>
    <property type="evidence" value="ECO:0007669"/>
    <property type="project" value="TreeGrafter"/>
</dbReference>
<dbReference type="GeneID" id="8441977"/>
<dbReference type="InterPro" id="IPR023209">
    <property type="entry name" value="DAO"/>
</dbReference>
<evidence type="ECO:0000256" key="4">
    <source>
        <dbReference type="ARBA" id="ARBA00022827"/>
    </source>
</evidence>
<feature type="domain" description="FAD dependent oxidoreductase" evidence="7">
    <location>
        <begin position="44"/>
        <end position="412"/>
    </location>
</feature>
<keyword evidence="9" id="KW-1185">Reference proteome</keyword>
<dbReference type="KEGG" id="ure:UREG_02605"/>
<protein>
    <recommendedName>
        <fullName evidence="7">FAD dependent oxidoreductase domain-containing protein</fullName>
    </recommendedName>
</protein>
<organism evidence="8 9">
    <name type="scientific">Uncinocarpus reesii (strain UAMH 1704)</name>
    <dbReference type="NCBI Taxonomy" id="336963"/>
    <lineage>
        <taxon>Eukaryota</taxon>
        <taxon>Fungi</taxon>
        <taxon>Dikarya</taxon>
        <taxon>Ascomycota</taxon>
        <taxon>Pezizomycotina</taxon>
        <taxon>Eurotiomycetes</taxon>
        <taxon>Eurotiomycetidae</taxon>
        <taxon>Onygenales</taxon>
        <taxon>Onygenaceae</taxon>
        <taxon>Uncinocarpus</taxon>
    </lineage>
</organism>
<feature type="binding site" evidence="6">
    <location>
        <position position="366"/>
    </location>
    <ligand>
        <name>D-dopa</name>
        <dbReference type="ChEBI" id="CHEBI:149689"/>
    </ligand>
</feature>
<dbReference type="PANTHER" id="PTHR11530">
    <property type="entry name" value="D-AMINO ACID OXIDASE"/>
    <property type="match status" value="1"/>
</dbReference>
<gene>
    <name evidence="8" type="ORF">UREG_02605</name>
</gene>
<evidence type="ECO:0000259" key="7">
    <source>
        <dbReference type="Pfam" id="PF01266"/>
    </source>
</evidence>
<evidence type="ECO:0000256" key="1">
    <source>
        <dbReference type="ARBA" id="ARBA00001974"/>
    </source>
</evidence>
<evidence type="ECO:0000313" key="9">
    <source>
        <dbReference type="Proteomes" id="UP000002058"/>
    </source>
</evidence>
<dbReference type="Gene3D" id="3.40.50.720">
    <property type="entry name" value="NAD(P)-binding Rossmann-like Domain"/>
    <property type="match status" value="1"/>
</dbReference>
<dbReference type="STRING" id="336963.C4JGU3"/>
<keyword evidence="4 6" id="KW-0274">FAD</keyword>
<dbReference type="eggNOG" id="KOG3923">
    <property type="taxonomic scope" value="Eukaryota"/>
</dbReference>
<sequence length="433" mass="48091">MERKAFSSLRSCPAALPKDPLLVGDDLYAGPEPLHPPTRTSPHVLIIGGGVTGLTTAWLLLDRGFRVTIVSKEWASYGSAQRLTSQIAGALWELPPAGCGPQAVQEKLEIVQKWAMESLKVYCRMAENEELAAAYGVKVTMCTSFHTNKIVDDVVKSKKMELVLDSKLEGFHWGMELLDKYGANVNSHGGLKDAYEHLAPIIDTDVAMSFLMRLVKSKGAQLHTDTIHGDLLDQELHLLRMYRADAIVNATGVMASETASDRTVYHLRGAVLRVINDGTDFPRITNAMLVSTESRADGNFRDMAFIVPRNNDILILGSITQPNQWRFDLTPESPDIKDMRKRCEDLLPVLKNARLDPKYPLAQGARPYRMRNVRVEREARKGCNGRPSRTIHAYGHGGAGWSLAFGSARQVGRLVEDVLRHSRPAQNEFVARL</sequence>
<dbReference type="Proteomes" id="UP000002058">
    <property type="component" value="Unassembled WGS sequence"/>
</dbReference>
<name>C4JGU3_UNCRE</name>
<dbReference type="EMBL" id="CH476615">
    <property type="protein sequence ID" value="EEP77756.1"/>
    <property type="molecule type" value="Genomic_DNA"/>
</dbReference>